<dbReference type="AlphaFoldDB" id="A0A1H5I0K4"/>
<proteinExistence type="predicted"/>
<feature type="signal peptide" evidence="2">
    <location>
        <begin position="1"/>
        <end position="25"/>
    </location>
</feature>
<accession>A0A1H5I0K4</accession>
<name>A0A1H5I0K4_PSEAG</name>
<dbReference type="OrthoDB" id="7022621at2"/>
<feature type="compositionally biased region" description="Polar residues" evidence="1">
    <location>
        <begin position="84"/>
        <end position="93"/>
    </location>
</feature>
<organism evidence="3 4">
    <name type="scientific">Pseudomonas anguilliseptica</name>
    <dbReference type="NCBI Taxonomy" id="53406"/>
    <lineage>
        <taxon>Bacteria</taxon>
        <taxon>Pseudomonadati</taxon>
        <taxon>Pseudomonadota</taxon>
        <taxon>Gammaproteobacteria</taxon>
        <taxon>Pseudomonadales</taxon>
        <taxon>Pseudomonadaceae</taxon>
        <taxon>Pseudomonas</taxon>
    </lineage>
</organism>
<keyword evidence="2" id="KW-0732">Signal</keyword>
<reference evidence="4" key="1">
    <citation type="submission" date="2016-10" db="EMBL/GenBank/DDBJ databases">
        <authorList>
            <person name="Varghese N."/>
            <person name="Submissions S."/>
        </authorList>
    </citation>
    <scope>NUCLEOTIDE SEQUENCE [LARGE SCALE GENOMIC DNA]</scope>
    <source>
        <strain evidence="4">DSM 12111</strain>
    </source>
</reference>
<evidence type="ECO:0000313" key="3">
    <source>
        <dbReference type="EMBL" id="SEE33695.1"/>
    </source>
</evidence>
<evidence type="ECO:0000256" key="2">
    <source>
        <dbReference type="SAM" id="SignalP"/>
    </source>
</evidence>
<sequence length="110" mass="12495">MMRFFFARRQAFICLAWLLPAGSWAESPDPLDAQAATPALHYQSPLKAYQGFTEQPPYDWREANDLVGRIGGWRTYAQEPYAQETDTQVTPAQQPAEPLSKPMEAHHGHH</sequence>
<dbReference type="EMBL" id="FNSC01000001">
    <property type="protein sequence ID" value="SEE33695.1"/>
    <property type="molecule type" value="Genomic_DNA"/>
</dbReference>
<gene>
    <name evidence="3" type="ORF">SAMN05421553_4548</name>
</gene>
<feature type="chain" id="PRO_5017217381" evidence="2">
    <location>
        <begin position="26"/>
        <end position="110"/>
    </location>
</feature>
<dbReference type="RefSeq" id="WP_090387091.1">
    <property type="nucleotide sequence ID" value="NZ_FNSC01000001.1"/>
</dbReference>
<keyword evidence="4" id="KW-1185">Reference proteome</keyword>
<evidence type="ECO:0000313" key="4">
    <source>
        <dbReference type="Proteomes" id="UP000242849"/>
    </source>
</evidence>
<feature type="region of interest" description="Disordered" evidence="1">
    <location>
        <begin position="78"/>
        <end position="110"/>
    </location>
</feature>
<dbReference type="Proteomes" id="UP000242849">
    <property type="component" value="Unassembled WGS sequence"/>
</dbReference>
<evidence type="ECO:0000256" key="1">
    <source>
        <dbReference type="SAM" id="MobiDB-lite"/>
    </source>
</evidence>
<protein>
    <submittedName>
        <fullName evidence="3">Uncharacterized protein</fullName>
    </submittedName>
</protein>
<dbReference type="STRING" id="53406.SAMN05421553_4548"/>